<evidence type="ECO:0000256" key="1">
    <source>
        <dbReference type="SAM" id="Phobius"/>
    </source>
</evidence>
<name>N2AGA3_9FIRM</name>
<sequence length="130" mass="15449">MTTDTGKTARQIINTYELRPEIEEDFRQMKDFRKPEDFKSTKYNYITYHIVMTLVGCLYFRIYKNLDEGKTYAEKSLPVAVKNYKETMPKSVIIYVGQYFGIFPFLEFLQLYAECTLEVRRLLDPILAKV</sequence>
<evidence type="ECO:0000313" key="3">
    <source>
        <dbReference type="Proteomes" id="UP000012589"/>
    </source>
</evidence>
<dbReference type="EMBL" id="AQFT01000088">
    <property type="protein sequence ID" value="EMZ25468.1"/>
    <property type="molecule type" value="Genomic_DNA"/>
</dbReference>
<gene>
    <name evidence="2" type="ORF">C823_02863</name>
</gene>
<dbReference type="SUPFAM" id="SSF53098">
    <property type="entry name" value="Ribonuclease H-like"/>
    <property type="match status" value="1"/>
</dbReference>
<keyword evidence="1" id="KW-1133">Transmembrane helix</keyword>
<accession>N2AGA3</accession>
<dbReference type="Proteomes" id="UP000012589">
    <property type="component" value="Unassembled WGS sequence"/>
</dbReference>
<dbReference type="InterPro" id="IPR012337">
    <property type="entry name" value="RNaseH-like_sf"/>
</dbReference>
<dbReference type="PATRIC" id="fig|1235802.3.peg.3026"/>
<dbReference type="STRING" id="1235802.C823_02863"/>
<dbReference type="eggNOG" id="ENOG503142G">
    <property type="taxonomic scope" value="Bacteria"/>
</dbReference>
<protein>
    <recommendedName>
        <fullName evidence="4">Transposase IS4-like domain-containing protein</fullName>
    </recommendedName>
</protein>
<feature type="transmembrane region" description="Helical" evidence="1">
    <location>
        <begin position="43"/>
        <end position="62"/>
    </location>
</feature>
<comment type="caution">
    <text evidence="2">The sequence shown here is derived from an EMBL/GenBank/DDBJ whole genome shotgun (WGS) entry which is preliminary data.</text>
</comment>
<dbReference type="AlphaFoldDB" id="N2AGA3"/>
<dbReference type="HOGENOM" id="CLU_2081969_0_0_9"/>
<reference evidence="2 3" key="1">
    <citation type="journal article" date="2014" name="Genome Announc.">
        <title>Draft genome sequences of the altered schaedler flora, a defined bacterial community from gnotobiotic mice.</title>
        <authorList>
            <person name="Wannemuehler M.J."/>
            <person name="Overstreet A.M."/>
            <person name="Ward D.V."/>
            <person name="Phillips G.J."/>
        </authorList>
    </citation>
    <scope>NUCLEOTIDE SEQUENCE [LARGE SCALE GENOMIC DNA]</scope>
    <source>
        <strain evidence="2 3">ASF492</strain>
    </source>
</reference>
<proteinExistence type="predicted"/>
<keyword evidence="1" id="KW-0812">Transmembrane</keyword>
<feature type="transmembrane region" description="Helical" evidence="1">
    <location>
        <begin position="92"/>
        <end position="113"/>
    </location>
</feature>
<keyword evidence="1" id="KW-0472">Membrane</keyword>
<keyword evidence="3" id="KW-1185">Reference proteome</keyword>
<evidence type="ECO:0008006" key="4">
    <source>
        <dbReference type="Google" id="ProtNLM"/>
    </source>
</evidence>
<organism evidence="2 3">
    <name type="scientific">Eubacterium plexicaudatum ASF492</name>
    <dbReference type="NCBI Taxonomy" id="1235802"/>
    <lineage>
        <taxon>Bacteria</taxon>
        <taxon>Bacillati</taxon>
        <taxon>Bacillota</taxon>
        <taxon>Clostridia</taxon>
        <taxon>Eubacteriales</taxon>
        <taxon>Eubacteriaceae</taxon>
        <taxon>Eubacterium</taxon>
    </lineage>
</organism>
<evidence type="ECO:0000313" key="2">
    <source>
        <dbReference type="EMBL" id="EMZ25468.1"/>
    </source>
</evidence>